<dbReference type="AlphaFoldDB" id="A0A381YRZ8"/>
<sequence length="270" mass="29704">MDTDSARENYILGYGDSALAWMKSRTVEHHGAFLLPYLEPGMSLLDCGCGPGSLTLGFAAKLAPGSVVGIDREPEQFAAAADHAAEQGMTKLRFESGDIYALPFDDASFDVVFCSAVLGSVHEPRRVVEEMVRVLKCGGIIAMKEFDHAADIIYPQTPVIARSIELYHRLRAHNGHAAQVGRQLKGIIHEAGCTVEYLRAVFDQQTEQEGLHACTERNNDLFFEVLGPQYQALGWCTPKQLEADVAAWREFAKNPAALYMAAWMEAVGRK</sequence>
<reference evidence="2" key="1">
    <citation type="submission" date="2018-05" db="EMBL/GenBank/DDBJ databases">
        <authorList>
            <person name="Lanie J.A."/>
            <person name="Ng W.-L."/>
            <person name="Kazmierczak K.M."/>
            <person name="Andrzejewski T.M."/>
            <person name="Davidsen T.M."/>
            <person name="Wayne K.J."/>
            <person name="Tettelin H."/>
            <person name="Glass J.I."/>
            <person name="Rusch D."/>
            <person name="Podicherti R."/>
            <person name="Tsui H.-C.T."/>
            <person name="Winkler M.E."/>
        </authorList>
    </citation>
    <scope>NUCLEOTIDE SEQUENCE</scope>
</reference>
<feature type="domain" description="Methyltransferase" evidence="1">
    <location>
        <begin position="39"/>
        <end position="158"/>
    </location>
</feature>
<dbReference type="InterPro" id="IPR025714">
    <property type="entry name" value="Methyltranfer_dom"/>
</dbReference>
<dbReference type="SUPFAM" id="SSF53335">
    <property type="entry name" value="S-adenosyl-L-methionine-dependent methyltransferases"/>
    <property type="match status" value="1"/>
</dbReference>
<dbReference type="CDD" id="cd02440">
    <property type="entry name" value="AdoMet_MTases"/>
    <property type="match status" value="1"/>
</dbReference>
<dbReference type="EMBL" id="UINC01018919">
    <property type="protein sequence ID" value="SVA79816.1"/>
    <property type="molecule type" value="Genomic_DNA"/>
</dbReference>
<dbReference type="PANTHER" id="PTHR43591">
    <property type="entry name" value="METHYLTRANSFERASE"/>
    <property type="match status" value="1"/>
</dbReference>
<organism evidence="2">
    <name type="scientific">marine metagenome</name>
    <dbReference type="NCBI Taxonomy" id="408172"/>
    <lineage>
        <taxon>unclassified sequences</taxon>
        <taxon>metagenomes</taxon>
        <taxon>ecological metagenomes</taxon>
    </lineage>
</organism>
<name>A0A381YRZ8_9ZZZZ</name>
<dbReference type="PANTHER" id="PTHR43591:SF24">
    <property type="entry name" value="2-METHOXY-6-POLYPRENYL-1,4-BENZOQUINOL METHYLASE, MITOCHONDRIAL"/>
    <property type="match status" value="1"/>
</dbReference>
<dbReference type="GO" id="GO:0008168">
    <property type="term" value="F:methyltransferase activity"/>
    <property type="evidence" value="ECO:0007669"/>
    <property type="project" value="TreeGrafter"/>
</dbReference>
<dbReference type="Gene3D" id="3.40.50.150">
    <property type="entry name" value="Vaccinia Virus protein VP39"/>
    <property type="match status" value="1"/>
</dbReference>
<gene>
    <name evidence="2" type="ORF">METZ01_LOCUS132670</name>
</gene>
<accession>A0A381YRZ8</accession>
<dbReference type="Pfam" id="PF13847">
    <property type="entry name" value="Methyltransf_31"/>
    <property type="match status" value="1"/>
</dbReference>
<evidence type="ECO:0000313" key="2">
    <source>
        <dbReference type="EMBL" id="SVA79816.1"/>
    </source>
</evidence>
<evidence type="ECO:0000259" key="1">
    <source>
        <dbReference type="Pfam" id="PF13847"/>
    </source>
</evidence>
<proteinExistence type="predicted"/>
<dbReference type="InterPro" id="IPR029063">
    <property type="entry name" value="SAM-dependent_MTases_sf"/>
</dbReference>
<protein>
    <recommendedName>
        <fullName evidence="1">Methyltransferase domain-containing protein</fullName>
    </recommendedName>
</protein>